<feature type="transmembrane region" description="Helical" evidence="9">
    <location>
        <begin position="236"/>
        <end position="257"/>
    </location>
</feature>
<keyword evidence="7 9" id="KW-0472">Membrane</keyword>
<dbReference type="InterPro" id="IPR001173">
    <property type="entry name" value="Glyco_trans_2-like"/>
</dbReference>
<keyword evidence="4 11" id="KW-0808">Transferase</keyword>
<dbReference type="Pfam" id="PF00535">
    <property type="entry name" value="Glycos_transf_2"/>
    <property type="match status" value="1"/>
</dbReference>
<dbReference type="SUPFAM" id="SSF53448">
    <property type="entry name" value="Nucleotide-diphospho-sugar transferases"/>
    <property type="match status" value="1"/>
</dbReference>
<dbReference type="InterPro" id="IPR029044">
    <property type="entry name" value="Nucleotide-diphossugar_trans"/>
</dbReference>
<evidence type="ECO:0000256" key="3">
    <source>
        <dbReference type="ARBA" id="ARBA00022676"/>
    </source>
</evidence>
<comment type="subcellular location">
    <subcellularLocation>
        <location evidence="1">Cell membrane</location>
        <topology evidence="1">Multi-pass membrane protein</topology>
    </subcellularLocation>
</comment>
<keyword evidence="3" id="KW-0328">Glycosyltransferase</keyword>
<keyword evidence="2" id="KW-1003">Cell membrane</keyword>
<comment type="caution">
    <text evidence="11">The sequence shown here is derived from an EMBL/GenBank/DDBJ whole genome shotgun (WGS) entry which is preliminary data.</text>
</comment>
<evidence type="ECO:0000256" key="9">
    <source>
        <dbReference type="SAM" id="Phobius"/>
    </source>
</evidence>
<evidence type="ECO:0000256" key="7">
    <source>
        <dbReference type="ARBA" id="ARBA00023136"/>
    </source>
</evidence>
<keyword evidence="5 9" id="KW-0812">Transmembrane</keyword>
<evidence type="ECO:0000256" key="8">
    <source>
        <dbReference type="ARBA" id="ARBA00038152"/>
    </source>
</evidence>
<keyword evidence="12" id="KW-1185">Reference proteome</keyword>
<name>A0A7K1S4I0_9BACT</name>
<reference evidence="11 12" key="1">
    <citation type="submission" date="2019-12" db="EMBL/GenBank/DDBJ databases">
        <title>Spirosoma sp. HMF4905 genome sequencing and assembly.</title>
        <authorList>
            <person name="Kang H."/>
            <person name="Cha I."/>
            <person name="Kim H."/>
            <person name="Joh K."/>
        </authorList>
    </citation>
    <scope>NUCLEOTIDE SEQUENCE [LARGE SCALE GENOMIC DNA]</scope>
    <source>
        <strain evidence="11 12">HMF4905</strain>
    </source>
</reference>
<organism evidence="11 12">
    <name type="scientific">Spirosoma arboris</name>
    <dbReference type="NCBI Taxonomy" id="2682092"/>
    <lineage>
        <taxon>Bacteria</taxon>
        <taxon>Pseudomonadati</taxon>
        <taxon>Bacteroidota</taxon>
        <taxon>Cytophagia</taxon>
        <taxon>Cytophagales</taxon>
        <taxon>Cytophagaceae</taxon>
        <taxon>Spirosoma</taxon>
    </lineage>
</organism>
<dbReference type="FunFam" id="3.90.550.10:FF:000079">
    <property type="entry name" value="Probable glycosyl transferase"/>
    <property type="match status" value="1"/>
</dbReference>
<feature type="domain" description="Glycosyltransferase 2-like" evidence="10">
    <location>
        <begin position="7"/>
        <end position="168"/>
    </location>
</feature>
<dbReference type="CDD" id="cd04187">
    <property type="entry name" value="DPM1_like_bac"/>
    <property type="match status" value="1"/>
</dbReference>
<feature type="transmembrane region" description="Helical" evidence="9">
    <location>
        <begin position="269"/>
        <end position="291"/>
    </location>
</feature>
<dbReference type="GO" id="GO:0005886">
    <property type="term" value="C:plasma membrane"/>
    <property type="evidence" value="ECO:0007669"/>
    <property type="project" value="UniProtKB-SubCell"/>
</dbReference>
<gene>
    <name evidence="11" type="ORF">GO755_01650</name>
</gene>
<protein>
    <submittedName>
        <fullName evidence="11">Glycosyltransferase</fullName>
    </submittedName>
</protein>
<evidence type="ECO:0000256" key="6">
    <source>
        <dbReference type="ARBA" id="ARBA00022989"/>
    </source>
</evidence>
<evidence type="ECO:0000256" key="1">
    <source>
        <dbReference type="ARBA" id="ARBA00004651"/>
    </source>
</evidence>
<evidence type="ECO:0000259" key="10">
    <source>
        <dbReference type="Pfam" id="PF00535"/>
    </source>
</evidence>
<dbReference type="GO" id="GO:0016757">
    <property type="term" value="F:glycosyltransferase activity"/>
    <property type="evidence" value="ECO:0007669"/>
    <property type="project" value="UniProtKB-KW"/>
</dbReference>
<evidence type="ECO:0000313" key="12">
    <source>
        <dbReference type="Proteomes" id="UP000436006"/>
    </source>
</evidence>
<sequence length="340" mass="38598">MYSSFVSVIVPCYNEQQVLSETYARLTQVMQAHFTRYELIFINDGSRDATLPILKMMAADDSNVSVLSFSRNFGHQPAVSAGIANCRGEVAIIIDADLQDPPELIPDMVKLWKDKACNVVYAVRSNREGETFFKKLTAKAFYRIINYLAEVPLPADTGDFRLIDRKIINAFNQLSEHNKYIRGLISWVGFKQEPIYYQRAERFAGSTKYTLGKMLKFAHSSLLYFSHKPLRMASSLGVISVGIAMVLLLWVVYNIIFLPNQLVHGWASLLIVIMFFGGIQMLTIGVLGEYISSIFDEIKNRPEFIIDERINFLPETTIEETLSLLKNQRSGKSSKAVYTE</sequence>
<dbReference type="PANTHER" id="PTHR48090:SF1">
    <property type="entry name" value="PROPHAGE BACTOPRENOL GLUCOSYL TRANSFERASE HOMOLOG"/>
    <property type="match status" value="1"/>
</dbReference>
<proteinExistence type="inferred from homology"/>
<keyword evidence="6 9" id="KW-1133">Transmembrane helix</keyword>
<dbReference type="EMBL" id="WPIN01000001">
    <property type="protein sequence ID" value="MVM28719.1"/>
    <property type="molecule type" value="Genomic_DNA"/>
</dbReference>
<dbReference type="PANTHER" id="PTHR48090">
    <property type="entry name" value="UNDECAPRENYL-PHOSPHATE 4-DEOXY-4-FORMAMIDO-L-ARABINOSE TRANSFERASE-RELATED"/>
    <property type="match status" value="1"/>
</dbReference>
<accession>A0A7K1S4I0</accession>
<dbReference type="AlphaFoldDB" id="A0A7K1S4I0"/>
<comment type="similarity">
    <text evidence="8">Belongs to the glycosyltransferase 2 family. GtrB subfamily.</text>
</comment>
<evidence type="ECO:0000313" key="11">
    <source>
        <dbReference type="EMBL" id="MVM28719.1"/>
    </source>
</evidence>
<evidence type="ECO:0000256" key="5">
    <source>
        <dbReference type="ARBA" id="ARBA00022692"/>
    </source>
</evidence>
<dbReference type="InterPro" id="IPR050256">
    <property type="entry name" value="Glycosyltransferase_2"/>
</dbReference>
<dbReference type="Proteomes" id="UP000436006">
    <property type="component" value="Unassembled WGS sequence"/>
</dbReference>
<evidence type="ECO:0000256" key="4">
    <source>
        <dbReference type="ARBA" id="ARBA00022679"/>
    </source>
</evidence>
<evidence type="ECO:0000256" key="2">
    <source>
        <dbReference type="ARBA" id="ARBA00022475"/>
    </source>
</evidence>
<dbReference type="Gene3D" id="3.90.550.10">
    <property type="entry name" value="Spore Coat Polysaccharide Biosynthesis Protein SpsA, Chain A"/>
    <property type="match status" value="1"/>
</dbReference>